<evidence type="ECO:0000256" key="3">
    <source>
        <dbReference type="ARBA" id="ARBA00022448"/>
    </source>
</evidence>
<dbReference type="Gene3D" id="3.10.105.10">
    <property type="entry name" value="Dipeptide-binding Protein, Domain 3"/>
    <property type="match status" value="1"/>
</dbReference>
<evidence type="ECO:0000313" key="9">
    <source>
        <dbReference type="Proteomes" id="UP000198534"/>
    </source>
</evidence>
<dbReference type="PANTHER" id="PTHR30290:SF10">
    <property type="entry name" value="PERIPLASMIC OLIGOPEPTIDE-BINDING PROTEIN-RELATED"/>
    <property type="match status" value="1"/>
</dbReference>
<evidence type="ECO:0000313" key="8">
    <source>
        <dbReference type="EMBL" id="SDX20895.1"/>
    </source>
</evidence>
<evidence type="ECO:0000256" key="2">
    <source>
        <dbReference type="ARBA" id="ARBA00005695"/>
    </source>
</evidence>
<dbReference type="InterPro" id="IPR030678">
    <property type="entry name" value="Peptide/Ni-bd"/>
</dbReference>
<dbReference type="GO" id="GO:0015833">
    <property type="term" value="P:peptide transport"/>
    <property type="evidence" value="ECO:0007669"/>
    <property type="project" value="UniProtKB-KW"/>
</dbReference>
<dbReference type="EMBL" id="FNNQ01000012">
    <property type="protein sequence ID" value="SDX20895.1"/>
    <property type="molecule type" value="Genomic_DNA"/>
</dbReference>
<dbReference type="FunFam" id="3.10.105.10:FF:000001">
    <property type="entry name" value="Oligopeptide ABC transporter, oligopeptide-binding protein"/>
    <property type="match status" value="1"/>
</dbReference>
<dbReference type="InterPro" id="IPR000914">
    <property type="entry name" value="SBP_5_dom"/>
</dbReference>
<evidence type="ECO:0000256" key="6">
    <source>
        <dbReference type="SAM" id="SignalP"/>
    </source>
</evidence>
<feature type="domain" description="Solute-binding protein family 5" evidence="7">
    <location>
        <begin position="78"/>
        <end position="456"/>
    </location>
</feature>
<dbReference type="PANTHER" id="PTHR30290">
    <property type="entry name" value="PERIPLASMIC BINDING COMPONENT OF ABC TRANSPORTER"/>
    <property type="match status" value="1"/>
</dbReference>
<keyword evidence="5" id="KW-0571">Peptide transport</keyword>
<feature type="chain" id="PRO_5039363401" evidence="6">
    <location>
        <begin position="21"/>
        <end position="537"/>
    </location>
</feature>
<gene>
    <name evidence="8" type="ORF">SAMN05444487_1123</name>
</gene>
<dbReference type="FunFam" id="3.90.76.10:FF:000001">
    <property type="entry name" value="Oligopeptide ABC transporter substrate-binding protein"/>
    <property type="match status" value="1"/>
</dbReference>
<dbReference type="GO" id="GO:0043190">
    <property type="term" value="C:ATP-binding cassette (ABC) transporter complex"/>
    <property type="evidence" value="ECO:0007669"/>
    <property type="project" value="InterPro"/>
</dbReference>
<dbReference type="GO" id="GO:1904680">
    <property type="term" value="F:peptide transmembrane transporter activity"/>
    <property type="evidence" value="ECO:0007669"/>
    <property type="project" value="TreeGrafter"/>
</dbReference>
<evidence type="ECO:0000256" key="1">
    <source>
        <dbReference type="ARBA" id="ARBA00004196"/>
    </source>
</evidence>
<dbReference type="Gene3D" id="3.90.76.10">
    <property type="entry name" value="Dipeptide-binding Protein, Domain 1"/>
    <property type="match status" value="1"/>
</dbReference>
<evidence type="ECO:0000259" key="7">
    <source>
        <dbReference type="Pfam" id="PF00496"/>
    </source>
</evidence>
<dbReference type="PIRSF" id="PIRSF002741">
    <property type="entry name" value="MppA"/>
    <property type="match status" value="1"/>
</dbReference>
<keyword evidence="5" id="KW-0653">Protein transport</keyword>
<evidence type="ECO:0000256" key="5">
    <source>
        <dbReference type="ARBA" id="ARBA00022856"/>
    </source>
</evidence>
<keyword evidence="3" id="KW-0813">Transport</keyword>
<dbReference type="InterPro" id="IPR039424">
    <property type="entry name" value="SBP_5"/>
</dbReference>
<keyword evidence="4 6" id="KW-0732">Signal</keyword>
<dbReference type="Pfam" id="PF00496">
    <property type="entry name" value="SBP_bac_5"/>
    <property type="match status" value="1"/>
</dbReference>
<dbReference type="CDD" id="cd08504">
    <property type="entry name" value="PBP2_OppA"/>
    <property type="match status" value="1"/>
</dbReference>
<dbReference type="SUPFAM" id="SSF53850">
    <property type="entry name" value="Periplasmic binding protein-like II"/>
    <property type="match status" value="1"/>
</dbReference>
<dbReference type="GO" id="GO:0030288">
    <property type="term" value="C:outer membrane-bounded periplasmic space"/>
    <property type="evidence" value="ECO:0007669"/>
    <property type="project" value="UniProtKB-ARBA"/>
</dbReference>
<comment type="similarity">
    <text evidence="2">Belongs to the bacterial solute-binding protein 5 family.</text>
</comment>
<proteinExistence type="inferred from homology"/>
<keyword evidence="9" id="KW-1185">Reference proteome</keyword>
<comment type="subcellular location">
    <subcellularLocation>
        <location evidence="1">Cell envelope</location>
    </subcellularLocation>
</comment>
<organism evidence="8 9">
    <name type="scientific">Marininema mesophilum</name>
    <dbReference type="NCBI Taxonomy" id="1048340"/>
    <lineage>
        <taxon>Bacteria</taxon>
        <taxon>Bacillati</taxon>
        <taxon>Bacillota</taxon>
        <taxon>Bacilli</taxon>
        <taxon>Bacillales</taxon>
        <taxon>Thermoactinomycetaceae</taxon>
        <taxon>Marininema</taxon>
    </lineage>
</organism>
<feature type="signal peptide" evidence="6">
    <location>
        <begin position="1"/>
        <end position="20"/>
    </location>
</feature>
<dbReference type="RefSeq" id="WP_091741090.1">
    <property type="nucleotide sequence ID" value="NZ_FNNQ01000012.1"/>
</dbReference>
<sequence length="537" mass="60924">MRRKLYLSLASLVVASLALSGCGGVKDDTAGKDKQVFNMIDTSEPPQLNSAKTTDASSNVILNNTMEGLYRLDKNNQPIPAISKDVKVSDDKKTYTFTLRDAKWSDGKPVTAKDFEFAWKTALDPKTKAEYSYVLYPIKGAKAYNSKKGKADAVGVKAVDDKTLEVKLQDPIPYFLDLTAFTVYKPIREDIYKKYGKAYATEPDKMVYNGPFVLSKWQHQKSYDYKKNESYWDKKSVKLKGIHADIVKDQGTANNLYNTGKTDFAQLGDEFVDKYKGKPDVMPFREASTFYLQFNTKDKFFKNVKIRKAISMAVDRNILTDKIQKNGSKPAGALVPPVIQVNGDKSFRSLTKEYVKYDKAGAKKLLKEGMKEEGIKKIPSIEMLGYDTSGAKKDQEYLKEQLNTVLGIDVDLRPMPFDQKLDLENAGKFQISYAGWGADYNDPMTFLDLWVTGNPMNRGDWSNEKFDKLIEKSKANPDFKKRTEDLKKAEAVMMEDAAIAPLMYRTRLYLKRTNVKGFATHPFGSDFTFKWITMEDK</sequence>
<dbReference type="PROSITE" id="PS51257">
    <property type="entry name" value="PROKAR_LIPOPROTEIN"/>
    <property type="match status" value="1"/>
</dbReference>
<accession>A0A1H2ZU53</accession>
<protein>
    <submittedName>
        <fullName evidence="8">Oligopeptide transport system substrate-binding protein</fullName>
    </submittedName>
</protein>
<reference evidence="8 9" key="1">
    <citation type="submission" date="2016-10" db="EMBL/GenBank/DDBJ databases">
        <authorList>
            <person name="de Groot N.N."/>
        </authorList>
    </citation>
    <scope>NUCLEOTIDE SEQUENCE [LARGE SCALE GENOMIC DNA]</scope>
    <source>
        <strain evidence="8 9">DSM 45610</strain>
    </source>
</reference>
<dbReference type="OrthoDB" id="9801912at2"/>
<name>A0A1H2ZU53_9BACL</name>
<dbReference type="STRING" id="1048340.SAMN05444487_1123"/>
<dbReference type="Proteomes" id="UP000198534">
    <property type="component" value="Unassembled WGS sequence"/>
</dbReference>
<dbReference type="Gene3D" id="3.40.190.10">
    <property type="entry name" value="Periplasmic binding protein-like II"/>
    <property type="match status" value="1"/>
</dbReference>
<dbReference type="AlphaFoldDB" id="A0A1H2ZU53"/>
<evidence type="ECO:0000256" key="4">
    <source>
        <dbReference type="ARBA" id="ARBA00022729"/>
    </source>
</evidence>